<evidence type="ECO:0000313" key="2">
    <source>
        <dbReference type="Proteomes" id="UP000238296"/>
    </source>
</evidence>
<dbReference type="EMBL" id="PPEA01000828">
    <property type="protein sequence ID" value="PQM44374.1"/>
    <property type="molecule type" value="Genomic_DNA"/>
</dbReference>
<evidence type="ECO:0000313" key="1">
    <source>
        <dbReference type="EMBL" id="PQM44374.1"/>
    </source>
</evidence>
<dbReference type="Proteomes" id="UP000238296">
    <property type="component" value="Unassembled WGS sequence"/>
</dbReference>
<reference evidence="1 2" key="1">
    <citation type="journal article" date="2017" name="Int. J. Syst. Evol. Microbiol.">
        <title>Mycobacterium talmoniae sp. nov., a slowly growing mycobacterium isolated from human respiratory samples.</title>
        <authorList>
            <person name="Davidson R.M."/>
            <person name="DeGroote M.A."/>
            <person name="Marola J.L."/>
            <person name="Buss S."/>
            <person name="Jones V."/>
            <person name="McNeil M.R."/>
            <person name="Freifeld A.G."/>
            <person name="Elaine Epperson L."/>
            <person name="Hasan N.A."/>
            <person name="Jackson M."/>
            <person name="Iwen P.C."/>
            <person name="Salfinger M."/>
            <person name="Strong M."/>
        </authorList>
    </citation>
    <scope>NUCLEOTIDE SEQUENCE [LARGE SCALE GENOMIC DNA]</scope>
    <source>
        <strain evidence="1 2">ATCC BAA-2683</strain>
    </source>
</reference>
<accession>A0A2S8BCJ2</accession>
<comment type="caution">
    <text evidence="1">The sequence shown here is derived from an EMBL/GenBank/DDBJ whole genome shotgun (WGS) entry which is preliminary data.</text>
</comment>
<organism evidence="1 2">
    <name type="scientific">Mycobacterium talmoniae</name>
    <dbReference type="NCBI Taxonomy" id="1858794"/>
    <lineage>
        <taxon>Bacteria</taxon>
        <taxon>Bacillati</taxon>
        <taxon>Actinomycetota</taxon>
        <taxon>Actinomycetes</taxon>
        <taxon>Mycobacteriales</taxon>
        <taxon>Mycobacteriaceae</taxon>
        <taxon>Mycobacterium</taxon>
    </lineage>
</organism>
<dbReference type="AlphaFoldDB" id="A0A2S8BCJ2"/>
<sequence>MGTTCGSVSRPAVLASRNNRVRNTGLVEHDCGSNFNATVRLLFVSNASYTRPKPPRPSSRFST</sequence>
<name>A0A2S8BCJ2_9MYCO</name>
<protein>
    <submittedName>
        <fullName evidence="1">Uncharacterized protein</fullName>
    </submittedName>
</protein>
<gene>
    <name evidence="1" type="ORF">C1Y40_05467</name>
</gene>
<proteinExistence type="predicted"/>